<dbReference type="RefSeq" id="WP_072999910.1">
    <property type="nucleotide sequence ID" value="NZ_FQUM01000002.1"/>
</dbReference>
<feature type="chain" id="PRO_5009908126" evidence="4">
    <location>
        <begin position="21"/>
        <end position="735"/>
    </location>
</feature>
<gene>
    <name evidence="7" type="ORF">SAMN05444274_102471</name>
</gene>
<dbReference type="GO" id="GO:0030246">
    <property type="term" value="F:carbohydrate binding"/>
    <property type="evidence" value="ECO:0007669"/>
    <property type="project" value="InterPro"/>
</dbReference>
<evidence type="ECO:0000256" key="3">
    <source>
        <dbReference type="ARBA" id="ARBA00022837"/>
    </source>
</evidence>
<proteinExistence type="predicted"/>
<dbReference type="PANTHER" id="PTHR12143">
    <property type="entry name" value="PEPTIDE N-GLYCANASE PNGASE -RELATED"/>
    <property type="match status" value="1"/>
</dbReference>
<evidence type="ECO:0000259" key="5">
    <source>
        <dbReference type="Pfam" id="PF07971"/>
    </source>
</evidence>
<dbReference type="Proteomes" id="UP000184164">
    <property type="component" value="Unassembled WGS sequence"/>
</dbReference>
<feature type="signal peptide" evidence="4">
    <location>
        <begin position="1"/>
        <end position="20"/>
    </location>
</feature>
<dbReference type="InterPro" id="IPR041371">
    <property type="entry name" value="GH92_N"/>
</dbReference>
<dbReference type="Pfam" id="PF17678">
    <property type="entry name" value="Glyco_hydro_92N"/>
    <property type="match status" value="1"/>
</dbReference>
<dbReference type="Pfam" id="PF07971">
    <property type="entry name" value="Glyco_hydro_92"/>
    <property type="match status" value="1"/>
</dbReference>
<keyword evidence="3" id="KW-0106">Calcium</keyword>
<dbReference type="OrthoDB" id="9762711at2"/>
<dbReference type="GO" id="GO:0006516">
    <property type="term" value="P:glycoprotein catabolic process"/>
    <property type="evidence" value="ECO:0007669"/>
    <property type="project" value="TreeGrafter"/>
</dbReference>
<dbReference type="SUPFAM" id="SSF48208">
    <property type="entry name" value="Six-hairpin glycosidases"/>
    <property type="match status" value="1"/>
</dbReference>
<comment type="cofactor">
    <cofactor evidence="1">
        <name>Ca(2+)</name>
        <dbReference type="ChEBI" id="CHEBI:29108"/>
    </cofactor>
</comment>
<accession>A0A1M4WK53</accession>
<dbReference type="Gene3D" id="2.70.98.10">
    <property type="match status" value="1"/>
</dbReference>
<keyword evidence="4" id="KW-0732">Signal</keyword>
<dbReference type="GO" id="GO:0005829">
    <property type="term" value="C:cytosol"/>
    <property type="evidence" value="ECO:0007669"/>
    <property type="project" value="TreeGrafter"/>
</dbReference>
<dbReference type="FunFam" id="3.30.2080.10:FF:000001">
    <property type="entry name" value="Alpha-1,2-mannosidase subfamily"/>
    <property type="match status" value="1"/>
</dbReference>
<dbReference type="Gene3D" id="1.20.1050.60">
    <property type="entry name" value="alpha-1,2-mannosidase"/>
    <property type="match status" value="1"/>
</dbReference>
<dbReference type="PANTHER" id="PTHR12143:SF39">
    <property type="entry name" value="SECRETED PROTEIN"/>
    <property type="match status" value="1"/>
</dbReference>
<feature type="domain" description="Glycosyl hydrolase family 92" evidence="5">
    <location>
        <begin position="263"/>
        <end position="729"/>
    </location>
</feature>
<name>A0A1M4WK53_9BACT</name>
<evidence type="ECO:0000256" key="1">
    <source>
        <dbReference type="ARBA" id="ARBA00001913"/>
    </source>
</evidence>
<dbReference type="InterPro" id="IPR050883">
    <property type="entry name" value="PNGase"/>
</dbReference>
<dbReference type="InterPro" id="IPR012939">
    <property type="entry name" value="Glyco_hydro_92"/>
</dbReference>
<evidence type="ECO:0000256" key="2">
    <source>
        <dbReference type="ARBA" id="ARBA00011245"/>
    </source>
</evidence>
<dbReference type="InterPro" id="IPR005887">
    <property type="entry name" value="GH92_a_mannosidase_put"/>
</dbReference>
<dbReference type="NCBIfam" id="TIGR01180">
    <property type="entry name" value="aman2_put"/>
    <property type="match status" value="1"/>
</dbReference>
<sequence>MKKILFVLFIGGIICTSCFYANKEKDQINYAQYVNPFIGTADNGHTFPGATAPFGLVQASPETGNDGWKYCSGYNYADDSIIGFAQTHLNGTGGPDLGDILLFPFCGEIDSGIYKSKFEKATQKGSAGYYAVNLSDFDVDVEVTATARTAFYKYTYNNNEPARLMVDLQNGIAGWGKTVKNHVISAQMNMPDNKTITGHNEVDAWVKRHYFYAIKFDKPFTLEKKLQASPEEKAQKLVLSFDLQPGESLQVKVALSGVSVNGAMASIDKENAAWDFNKVRKKTETEWNKLLSRTQIVGTDDEKVNFYTSLYHLYIQPNNLADTDGRYRGLNDSLFTSPTKEYYSTLSLWDTYRAAHPWYTIMVPEKVNGMVQTMLNHYKIQGFLPIWALWGKETFCMIGNHAIPVVVDAYLKGFDGFDSELAYEAVRASATTSHLNSDWETYTKYGYYPFDLVKVESVSRTLESAFDDYCVAQMAKAMGKTNDFEYFSKRADYYKNLFDPSTKLMRGKDSEGNWREPFNSLLLSHATTAGGDYTEGNAWQYTWHVQHDIESLVDLMGSEEIFANKLDSLFFIESNEENVGFVSDVTGLIGQYAHGNEPSHHVAYLYNYAGQSWKTQQLVREIFDRFYLAKPDGLCGNDDCGQMSAWYVFSSMGFYPLNPAGGEYILGAPQLKKAILSLPGDKTFTIEAKNLNKNNKYVKCVTMNGKPLEGFIFKHDDILRGGTLTFEMTNTPAYE</sequence>
<dbReference type="Gene3D" id="1.20.1610.10">
    <property type="entry name" value="alpha-1,2-mannosidases domains"/>
    <property type="match status" value="1"/>
</dbReference>
<comment type="subunit">
    <text evidence="2">Monomer.</text>
</comment>
<dbReference type="InterPro" id="IPR014718">
    <property type="entry name" value="GH-type_carb-bd"/>
</dbReference>
<dbReference type="InterPro" id="IPR008928">
    <property type="entry name" value="6-hairpin_glycosidase_sf"/>
</dbReference>
<organism evidence="7 8">
    <name type="scientific">Mariniphaga anaerophila</name>
    <dbReference type="NCBI Taxonomy" id="1484053"/>
    <lineage>
        <taxon>Bacteria</taxon>
        <taxon>Pseudomonadati</taxon>
        <taxon>Bacteroidota</taxon>
        <taxon>Bacteroidia</taxon>
        <taxon>Marinilabiliales</taxon>
        <taxon>Prolixibacteraceae</taxon>
        <taxon>Mariniphaga</taxon>
    </lineage>
</organism>
<evidence type="ECO:0000313" key="7">
    <source>
        <dbReference type="EMBL" id="SHE81586.1"/>
    </source>
</evidence>
<keyword evidence="8" id="KW-1185">Reference proteome</keyword>
<evidence type="ECO:0000259" key="6">
    <source>
        <dbReference type="Pfam" id="PF17678"/>
    </source>
</evidence>
<protein>
    <submittedName>
        <fullName evidence="7">Alpha-1,2-mannosidase, putative</fullName>
    </submittedName>
</protein>
<dbReference type="GO" id="GO:0005975">
    <property type="term" value="P:carbohydrate metabolic process"/>
    <property type="evidence" value="ECO:0007669"/>
    <property type="project" value="InterPro"/>
</dbReference>
<evidence type="ECO:0000313" key="8">
    <source>
        <dbReference type="Proteomes" id="UP000184164"/>
    </source>
</evidence>
<feature type="domain" description="Glycosyl hydrolase family 92 N-terminal" evidence="6">
    <location>
        <begin position="33"/>
        <end position="256"/>
    </location>
</feature>
<dbReference type="GO" id="GO:0000224">
    <property type="term" value="F:peptide-N4-(N-acetyl-beta-glucosaminyl)asparagine amidase activity"/>
    <property type="evidence" value="ECO:0007669"/>
    <property type="project" value="TreeGrafter"/>
</dbReference>
<dbReference type="AlphaFoldDB" id="A0A1M4WK53"/>
<dbReference type="Gene3D" id="3.30.2080.10">
    <property type="entry name" value="GH92 mannosidase domain"/>
    <property type="match status" value="1"/>
</dbReference>
<dbReference type="EMBL" id="FQUM01000002">
    <property type="protein sequence ID" value="SHE81586.1"/>
    <property type="molecule type" value="Genomic_DNA"/>
</dbReference>
<dbReference type="FunFam" id="1.20.1050.60:FF:000001">
    <property type="entry name" value="Putative alpha-1,2-mannosidase"/>
    <property type="match status" value="1"/>
</dbReference>
<dbReference type="FunFam" id="1.20.1610.10:FF:000001">
    <property type="entry name" value="Putative alpha-1,2-mannosidase"/>
    <property type="match status" value="1"/>
</dbReference>
<reference evidence="7 8" key="1">
    <citation type="submission" date="2016-11" db="EMBL/GenBank/DDBJ databases">
        <authorList>
            <person name="Jaros S."/>
            <person name="Januszkiewicz K."/>
            <person name="Wedrychowicz H."/>
        </authorList>
    </citation>
    <scope>NUCLEOTIDE SEQUENCE [LARGE SCALE GENOMIC DNA]</scope>
    <source>
        <strain evidence="7 8">DSM 26910</strain>
    </source>
</reference>
<evidence type="ECO:0000256" key="4">
    <source>
        <dbReference type="SAM" id="SignalP"/>
    </source>
</evidence>